<dbReference type="eggNOG" id="ENOG502SN9I">
    <property type="taxonomic scope" value="Eukaryota"/>
</dbReference>
<evidence type="ECO:0000313" key="5">
    <source>
        <dbReference type="Proteomes" id="UP000020467"/>
    </source>
</evidence>
<evidence type="ECO:0000256" key="1">
    <source>
        <dbReference type="SAM" id="MobiDB-lite"/>
    </source>
</evidence>
<feature type="transmembrane region" description="Helical" evidence="2">
    <location>
        <begin position="310"/>
        <end position="329"/>
    </location>
</feature>
<keyword evidence="2" id="KW-1133">Transmembrane helix</keyword>
<dbReference type="HOGENOM" id="CLU_050262_1_0_1"/>
<dbReference type="Pfam" id="PF20237">
    <property type="entry name" value="DUF6594"/>
    <property type="match status" value="1"/>
</dbReference>
<dbReference type="Proteomes" id="UP000020467">
    <property type="component" value="Unassembled WGS sequence"/>
</dbReference>
<feature type="domain" description="DUF6594" evidence="3">
    <location>
        <begin position="258"/>
        <end position="322"/>
    </location>
</feature>
<proteinExistence type="predicted"/>
<comment type="caution">
    <text evidence="4">The sequence shown here is derived from an EMBL/GenBank/DDBJ whole genome shotgun (WGS) entry which is preliminary data.</text>
</comment>
<feature type="region of interest" description="Disordered" evidence="1">
    <location>
        <begin position="29"/>
        <end position="58"/>
    </location>
</feature>
<sequence length="337" mass="37904">MQSPTGNNNWQVTEDEEVKKIQTAINTLLRASQATNEPSERLPDSPSVASHSKGNGVDEHQLHSNMKFAWDIAAKLHAKNFIRMVSRKPPILHIVYRLLNKLQMGDWGYRVNIAEMQRMYLRALQVSLVDKAVKMQVQGGELGSETIVKEGRLLAGLLRDYTQAVQDYEYMTKVSQQPFDFFVASSERYHDNYVLDKVMGKNGVGGRHFADPPRMTYESMKLHALPTGPWGNENFPEPLGGTRNASAKAVLRRKFWWKVMGALVGGAFLVGPMWLLVLRRELYYNLGVATGFVFAFGFLMVGCVDKLDQVFASTLAYAAVLMVFVGVMFDKQFPEGA</sequence>
<evidence type="ECO:0000313" key="4">
    <source>
        <dbReference type="EMBL" id="EXF85537.1"/>
    </source>
</evidence>
<dbReference type="InterPro" id="IPR046529">
    <property type="entry name" value="DUF6594"/>
</dbReference>
<keyword evidence="5" id="KW-1185">Reference proteome</keyword>
<keyword evidence="2" id="KW-0472">Membrane</keyword>
<accession>A0A010QZ67</accession>
<evidence type="ECO:0000256" key="2">
    <source>
        <dbReference type="SAM" id="Phobius"/>
    </source>
</evidence>
<keyword evidence="2" id="KW-0812">Transmembrane</keyword>
<evidence type="ECO:0000259" key="3">
    <source>
        <dbReference type="Pfam" id="PF20237"/>
    </source>
</evidence>
<gene>
    <name evidence="4" type="ORF">CFIO01_09959</name>
</gene>
<organism evidence="4 5">
    <name type="scientific">Colletotrichum fioriniae PJ7</name>
    <dbReference type="NCBI Taxonomy" id="1445577"/>
    <lineage>
        <taxon>Eukaryota</taxon>
        <taxon>Fungi</taxon>
        <taxon>Dikarya</taxon>
        <taxon>Ascomycota</taxon>
        <taxon>Pezizomycotina</taxon>
        <taxon>Sordariomycetes</taxon>
        <taxon>Hypocreomycetidae</taxon>
        <taxon>Glomerellales</taxon>
        <taxon>Glomerellaceae</taxon>
        <taxon>Colletotrichum</taxon>
        <taxon>Colletotrichum acutatum species complex</taxon>
    </lineage>
</organism>
<reference evidence="4 5" key="1">
    <citation type="submission" date="2014-02" db="EMBL/GenBank/DDBJ databases">
        <title>The genome sequence of Colletotrichum fioriniae PJ7.</title>
        <authorList>
            <person name="Baroncelli R."/>
            <person name="Thon M.R."/>
        </authorList>
    </citation>
    <scope>NUCLEOTIDE SEQUENCE [LARGE SCALE GENOMIC DNA]</scope>
    <source>
        <strain evidence="4 5">PJ7</strain>
    </source>
</reference>
<dbReference type="EMBL" id="JARH01000086">
    <property type="protein sequence ID" value="EXF85537.1"/>
    <property type="molecule type" value="Genomic_DNA"/>
</dbReference>
<feature type="transmembrane region" description="Helical" evidence="2">
    <location>
        <begin position="282"/>
        <end position="303"/>
    </location>
</feature>
<dbReference type="KEGG" id="cfj:CFIO01_09959"/>
<dbReference type="OrthoDB" id="4831964at2759"/>
<feature type="transmembrane region" description="Helical" evidence="2">
    <location>
        <begin position="255"/>
        <end position="276"/>
    </location>
</feature>
<protein>
    <recommendedName>
        <fullName evidence="3">DUF6594 domain-containing protein</fullName>
    </recommendedName>
</protein>
<name>A0A010QZ67_9PEZI</name>
<dbReference type="AlphaFoldDB" id="A0A010QZ67"/>